<reference evidence="2" key="1">
    <citation type="submission" date="2021-01" db="EMBL/GenBank/DDBJ databases">
        <authorList>
            <consortium name="Genoscope - CEA"/>
            <person name="William W."/>
        </authorList>
    </citation>
    <scope>NUCLEOTIDE SEQUENCE</scope>
</reference>
<dbReference type="AlphaFoldDB" id="A0A8S1R680"/>
<keyword evidence="1" id="KW-1133">Transmembrane helix</keyword>
<organism evidence="2 3">
    <name type="scientific">Paramecium sonneborni</name>
    <dbReference type="NCBI Taxonomy" id="65129"/>
    <lineage>
        <taxon>Eukaryota</taxon>
        <taxon>Sar</taxon>
        <taxon>Alveolata</taxon>
        <taxon>Ciliophora</taxon>
        <taxon>Intramacronucleata</taxon>
        <taxon>Oligohymenophorea</taxon>
        <taxon>Peniculida</taxon>
        <taxon>Parameciidae</taxon>
        <taxon>Paramecium</taxon>
    </lineage>
</organism>
<keyword evidence="1" id="KW-0812">Transmembrane</keyword>
<feature type="transmembrane region" description="Helical" evidence="1">
    <location>
        <begin position="21"/>
        <end position="41"/>
    </location>
</feature>
<proteinExistence type="predicted"/>
<gene>
    <name evidence="2" type="ORF">PSON_ATCC_30995.1.T1400113</name>
</gene>
<evidence type="ECO:0000256" key="1">
    <source>
        <dbReference type="SAM" id="Phobius"/>
    </source>
</evidence>
<sequence>MKEIDIDNSQFRKIQEIEYSILMNTFIPIIFFNLHFLFRIIKYNIIGDKLM</sequence>
<protein>
    <submittedName>
        <fullName evidence="2">Uncharacterized protein</fullName>
    </submittedName>
</protein>
<keyword evidence="1" id="KW-0472">Membrane</keyword>
<accession>A0A8S1R680</accession>
<dbReference type="EMBL" id="CAJJDN010000140">
    <property type="protein sequence ID" value="CAD8122774.1"/>
    <property type="molecule type" value="Genomic_DNA"/>
</dbReference>
<dbReference type="Proteomes" id="UP000692954">
    <property type="component" value="Unassembled WGS sequence"/>
</dbReference>
<keyword evidence="3" id="KW-1185">Reference proteome</keyword>
<comment type="caution">
    <text evidence="2">The sequence shown here is derived from an EMBL/GenBank/DDBJ whole genome shotgun (WGS) entry which is preliminary data.</text>
</comment>
<evidence type="ECO:0000313" key="2">
    <source>
        <dbReference type="EMBL" id="CAD8122774.1"/>
    </source>
</evidence>
<evidence type="ECO:0000313" key="3">
    <source>
        <dbReference type="Proteomes" id="UP000692954"/>
    </source>
</evidence>
<name>A0A8S1R680_9CILI</name>